<dbReference type="PANTHER" id="PTHR34482:SF36">
    <property type="entry name" value="RETROTRANSPOSON GAG DOMAIN-CONTAINING PROTEIN"/>
    <property type="match status" value="1"/>
</dbReference>
<accession>A0A843TKT8</accession>
<protein>
    <recommendedName>
        <fullName evidence="2">CCHC-type domain-containing protein</fullName>
    </recommendedName>
</protein>
<feature type="region of interest" description="Disordered" evidence="1">
    <location>
        <begin position="204"/>
        <end position="252"/>
    </location>
</feature>
<dbReference type="OrthoDB" id="786614at2759"/>
<dbReference type="InterPro" id="IPR005162">
    <property type="entry name" value="Retrotrans_gag_dom"/>
</dbReference>
<feature type="compositionally biased region" description="Basic residues" evidence="1">
    <location>
        <begin position="309"/>
        <end position="318"/>
    </location>
</feature>
<keyword evidence="4" id="KW-1185">Reference proteome</keyword>
<feature type="compositionally biased region" description="Polar residues" evidence="1">
    <location>
        <begin position="396"/>
        <end position="406"/>
    </location>
</feature>
<feature type="compositionally biased region" description="Polar residues" evidence="1">
    <location>
        <begin position="322"/>
        <end position="343"/>
    </location>
</feature>
<dbReference type="AlphaFoldDB" id="A0A843TKT8"/>
<dbReference type="SMART" id="SM00343">
    <property type="entry name" value="ZnF_C2HC"/>
    <property type="match status" value="2"/>
</dbReference>
<proteinExistence type="predicted"/>
<sequence>MQQTIQELTRALLQDAGAGGNCGAGDLHRNFRNLNPPRFSGTIDPDEAENWLKEIECIFCIMQCVDGDKLLLATFQLERGSRAWWESVEATRADAQFTWDEFNEHFNSKYFFKRVQERKASEFAALKQRHLTVAEYEAQFSRLACYANHLVSTEKIKARRFINGLKPSYITQLAPLDIQVYADMVKKAQLLEDATDLANRIKGRIVKKEKTPSSPSQPTNGKKRLFSITEGQNQERKPKIPTPPNTNKTNCEHCDKPGHTAAECWRKAGACLRCGNRNHRIFKCPVLKEQEKEKQRGSETRDCLVYARKALRTPRRPRPRQESSTNDSTPLSNLIFPSTPESTLSAANSSMLIAPNAPSKAHEDGGPKKWRQPLNGTSPQVPSTGRKVRSDDTDLDGTTQVPGQSPELTVRFTKNLGHPTGEVSTVVKSCFNDPMELTGFVPYLNTRLNLPKSPGSHRTLRELPRQLHHATAFPRAIRQCHTSHDPPTTLMYLLEALGTRGREAGARGRENQVEKLLSGDPITCRIHRLASTPLPPRETATLNVHILCRQVHAVNGTLPGCQQDTATKVSPSVTERREVTCRVPYQKVLRAKPVLGHTPTHNRAHGKHSRQQWYCRDSQGRRDTIVMGKGTTTALVVTGQGVAIATLSRPENVPRQQSCRDREARRDRLIATANGVAIRSRPMGPTPALMSRCAEPS</sequence>
<gene>
    <name evidence="3" type="ORF">Taro_002171</name>
</gene>
<dbReference type="PANTHER" id="PTHR34482">
    <property type="entry name" value="DNA DAMAGE-INDUCIBLE PROTEIN 1-LIKE"/>
    <property type="match status" value="1"/>
</dbReference>
<dbReference type="InterPro" id="IPR001878">
    <property type="entry name" value="Znf_CCHC"/>
</dbReference>
<dbReference type="GO" id="GO:0003676">
    <property type="term" value="F:nucleic acid binding"/>
    <property type="evidence" value="ECO:0007669"/>
    <property type="project" value="InterPro"/>
</dbReference>
<dbReference type="Proteomes" id="UP000652761">
    <property type="component" value="Unassembled WGS sequence"/>
</dbReference>
<dbReference type="GO" id="GO:0008270">
    <property type="term" value="F:zinc ion binding"/>
    <property type="evidence" value="ECO:0007669"/>
    <property type="project" value="InterPro"/>
</dbReference>
<evidence type="ECO:0000259" key="2">
    <source>
        <dbReference type="SMART" id="SM00343"/>
    </source>
</evidence>
<reference evidence="3" key="1">
    <citation type="submission" date="2017-07" db="EMBL/GenBank/DDBJ databases">
        <title>Taro Niue Genome Assembly and Annotation.</title>
        <authorList>
            <person name="Atibalentja N."/>
            <person name="Keating K."/>
            <person name="Fields C.J."/>
        </authorList>
    </citation>
    <scope>NUCLEOTIDE SEQUENCE</scope>
    <source>
        <strain evidence="3">Niue_2</strain>
        <tissue evidence="3">Leaf</tissue>
    </source>
</reference>
<dbReference type="SUPFAM" id="SSF57756">
    <property type="entry name" value="Retrovirus zinc finger-like domains"/>
    <property type="match status" value="1"/>
</dbReference>
<dbReference type="Pfam" id="PF03732">
    <property type="entry name" value="Retrotrans_gag"/>
    <property type="match status" value="1"/>
</dbReference>
<feature type="region of interest" description="Disordered" evidence="1">
    <location>
        <begin position="356"/>
        <end position="406"/>
    </location>
</feature>
<evidence type="ECO:0000313" key="3">
    <source>
        <dbReference type="EMBL" id="MQL69850.1"/>
    </source>
</evidence>
<name>A0A843TKT8_COLES</name>
<feature type="domain" description="CCHC-type" evidence="2">
    <location>
        <begin position="270"/>
        <end position="286"/>
    </location>
</feature>
<feature type="region of interest" description="Disordered" evidence="1">
    <location>
        <begin position="307"/>
        <end position="343"/>
    </location>
</feature>
<evidence type="ECO:0000256" key="1">
    <source>
        <dbReference type="SAM" id="MobiDB-lite"/>
    </source>
</evidence>
<dbReference type="InterPro" id="IPR036875">
    <property type="entry name" value="Znf_CCHC_sf"/>
</dbReference>
<organism evidence="3 4">
    <name type="scientific">Colocasia esculenta</name>
    <name type="common">Wild taro</name>
    <name type="synonym">Arum esculentum</name>
    <dbReference type="NCBI Taxonomy" id="4460"/>
    <lineage>
        <taxon>Eukaryota</taxon>
        <taxon>Viridiplantae</taxon>
        <taxon>Streptophyta</taxon>
        <taxon>Embryophyta</taxon>
        <taxon>Tracheophyta</taxon>
        <taxon>Spermatophyta</taxon>
        <taxon>Magnoliopsida</taxon>
        <taxon>Liliopsida</taxon>
        <taxon>Araceae</taxon>
        <taxon>Aroideae</taxon>
        <taxon>Colocasieae</taxon>
        <taxon>Colocasia</taxon>
    </lineage>
</organism>
<dbReference type="Gene3D" id="4.10.60.10">
    <property type="entry name" value="Zinc finger, CCHC-type"/>
    <property type="match status" value="1"/>
</dbReference>
<comment type="caution">
    <text evidence="3">The sequence shown here is derived from an EMBL/GenBank/DDBJ whole genome shotgun (WGS) entry which is preliminary data.</text>
</comment>
<dbReference type="EMBL" id="NMUH01000049">
    <property type="protein sequence ID" value="MQL69850.1"/>
    <property type="molecule type" value="Genomic_DNA"/>
</dbReference>
<feature type="compositionally biased region" description="Polar residues" evidence="1">
    <location>
        <begin position="374"/>
        <end position="383"/>
    </location>
</feature>
<evidence type="ECO:0000313" key="4">
    <source>
        <dbReference type="Proteomes" id="UP000652761"/>
    </source>
</evidence>
<feature type="domain" description="CCHC-type" evidence="2">
    <location>
        <begin position="250"/>
        <end position="266"/>
    </location>
</feature>